<reference evidence="1" key="1">
    <citation type="submission" date="2019-08" db="EMBL/GenBank/DDBJ databases">
        <authorList>
            <person name="Kucharzyk K."/>
            <person name="Murdoch R.W."/>
            <person name="Higgins S."/>
            <person name="Loffler F."/>
        </authorList>
    </citation>
    <scope>NUCLEOTIDE SEQUENCE</scope>
</reference>
<dbReference type="EMBL" id="VSSQ01041253">
    <property type="protein sequence ID" value="MPM94656.1"/>
    <property type="molecule type" value="Genomic_DNA"/>
</dbReference>
<accession>A0A645DZ98</accession>
<dbReference type="AlphaFoldDB" id="A0A645DZ98"/>
<comment type="caution">
    <text evidence="1">The sequence shown here is derived from an EMBL/GenBank/DDBJ whole genome shotgun (WGS) entry which is preliminary data.</text>
</comment>
<sequence>MPPMPQARRARGDTLCFHVSVEIAIPRRSEVVLGEMHIKQMHELANGERRLIGVESAQLVFRPTGIDRSGDEEK</sequence>
<name>A0A645DZ98_9ZZZZ</name>
<protein>
    <submittedName>
        <fullName evidence="1">Uncharacterized protein</fullName>
    </submittedName>
</protein>
<organism evidence="1">
    <name type="scientific">bioreactor metagenome</name>
    <dbReference type="NCBI Taxonomy" id="1076179"/>
    <lineage>
        <taxon>unclassified sequences</taxon>
        <taxon>metagenomes</taxon>
        <taxon>ecological metagenomes</taxon>
    </lineage>
</organism>
<evidence type="ECO:0000313" key="1">
    <source>
        <dbReference type="EMBL" id="MPM94656.1"/>
    </source>
</evidence>
<proteinExistence type="predicted"/>
<gene>
    <name evidence="1" type="ORF">SDC9_141804</name>
</gene>